<dbReference type="SUPFAM" id="SSF49899">
    <property type="entry name" value="Concanavalin A-like lectins/glucanases"/>
    <property type="match status" value="1"/>
</dbReference>
<evidence type="ECO:0000313" key="11">
    <source>
        <dbReference type="Proteomes" id="UP000747542"/>
    </source>
</evidence>
<feature type="disulfide bond" evidence="6">
    <location>
        <begin position="512"/>
        <end position="524"/>
    </location>
</feature>
<dbReference type="GO" id="GO:0005230">
    <property type="term" value="F:extracellular ligand-gated monoatomic ion channel activity"/>
    <property type="evidence" value="ECO:0007669"/>
    <property type="project" value="InterPro"/>
</dbReference>
<keyword evidence="4 8" id="KW-0472">Membrane</keyword>
<evidence type="ECO:0000256" key="1">
    <source>
        <dbReference type="ARBA" id="ARBA00004141"/>
    </source>
</evidence>
<reference evidence="10" key="1">
    <citation type="journal article" date="2021" name="Sci. Adv.">
        <title>The American lobster genome reveals insights on longevity, neural, and immune adaptations.</title>
        <authorList>
            <person name="Polinski J.M."/>
            <person name="Zimin A.V."/>
            <person name="Clark K.F."/>
            <person name="Kohn A.B."/>
            <person name="Sadowski N."/>
            <person name="Timp W."/>
            <person name="Ptitsyn A."/>
            <person name="Khanna P."/>
            <person name="Romanova D.Y."/>
            <person name="Williams P."/>
            <person name="Greenwood S.J."/>
            <person name="Moroz L.L."/>
            <person name="Walt D.R."/>
            <person name="Bodnar A.G."/>
        </authorList>
    </citation>
    <scope>NUCLEOTIDE SEQUENCE</scope>
    <source>
        <strain evidence="10">GMGI-L3</strain>
    </source>
</reference>
<feature type="transmembrane region" description="Helical" evidence="8">
    <location>
        <begin position="894"/>
        <end position="917"/>
    </location>
</feature>
<organism evidence="10 11">
    <name type="scientific">Homarus americanus</name>
    <name type="common">American lobster</name>
    <dbReference type="NCBI Taxonomy" id="6706"/>
    <lineage>
        <taxon>Eukaryota</taxon>
        <taxon>Metazoa</taxon>
        <taxon>Ecdysozoa</taxon>
        <taxon>Arthropoda</taxon>
        <taxon>Crustacea</taxon>
        <taxon>Multicrustacea</taxon>
        <taxon>Malacostraca</taxon>
        <taxon>Eumalacostraca</taxon>
        <taxon>Eucarida</taxon>
        <taxon>Decapoda</taxon>
        <taxon>Pleocyemata</taxon>
        <taxon>Astacidea</taxon>
        <taxon>Nephropoidea</taxon>
        <taxon>Nephropidae</taxon>
        <taxon>Homarus</taxon>
    </lineage>
</organism>
<evidence type="ECO:0000259" key="9">
    <source>
        <dbReference type="Pfam" id="PF02931"/>
    </source>
</evidence>
<dbReference type="Proteomes" id="UP000747542">
    <property type="component" value="Unassembled WGS sequence"/>
</dbReference>
<dbReference type="Gene3D" id="2.60.120.200">
    <property type="match status" value="1"/>
</dbReference>
<comment type="subcellular location">
    <subcellularLocation>
        <location evidence="1">Membrane</location>
        <topology evidence="1">Multi-pass membrane protein</topology>
    </subcellularLocation>
</comment>
<dbReference type="Pfam" id="PF02931">
    <property type="entry name" value="Neur_chan_LBD"/>
    <property type="match status" value="1"/>
</dbReference>
<dbReference type="InterPro" id="IPR002172">
    <property type="entry name" value="LDrepeatLR_classA_rpt"/>
</dbReference>
<dbReference type="CDD" id="cd00112">
    <property type="entry name" value="LDLa"/>
    <property type="match status" value="1"/>
</dbReference>
<accession>A0A8J5JIB8</accession>
<dbReference type="Gene3D" id="4.10.400.10">
    <property type="entry name" value="Low-density Lipoprotein Receptor"/>
    <property type="match status" value="1"/>
</dbReference>
<keyword evidence="5 6" id="KW-1015">Disulfide bond</keyword>
<dbReference type="InterPro" id="IPR006201">
    <property type="entry name" value="Neur_channel"/>
</dbReference>
<dbReference type="Gene3D" id="1.20.58.390">
    <property type="entry name" value="Neurotransmitter-gated ion-channel transmembrane domain"/>
    <property type="match status" value="1"/>
</dbReference>
<feature type="disulfide bond" evidence="6">
    <location>
        <begin position="519"/>
        <end position="537"/>
    </location>
</feature>
<feature type="region of interest" description="Disordered" evidence="7">
    <location>
        <begin position="866"/>
        <end position="886"/>
    </location>
</feature>
<evidence type="ECO:0000256" key="8">
    <source>
        <dbReference type="SAM" id="Phobius"/>
    </source>
</evidence>
<proteinExistence type="predicted"/>
<dbReference type="PROSITE" id="PS00236">
    <property type="entry name" value="NEUROTR_ION_CHANNEL"/>
    <property type="match status" value="1"/>
</dbReference>
<name>A0A8J5JIB8_HOMAM</name>
<keyword evidence="3 8" id="KW-1133">Transmembrane helix</keyword>
<feature type="transmembrane region" description="Helical" evidence="8">
    <location>
        <begin position="758"/>
        <end position="776"/>
    </location>
</feature>
<dbReference type="InterPro" id="IPR036719">
    <property type="entry name" value="Neuro-gated_channel_TM_sf"/>
</dbReference>
<evidence type="ECO:0000256" key="2">
    <source>
        <dbReference type="ARBA" id="ARBA00022692"/>
    </source>
</evidence>
<comment type="caution">
    <text evidence="10">The sequence shown here is derived from an EMBL/GenBank/DDBJ whole genome shotgun (WGS) entry which is preliminary data.</text>
</comment>
<feature type="domain" description="Neurotransmitter-gated ion-channel ligand-binding" evidence="9">
    <location>
        <begin position="555"/>
        <end position="710"/>
    </location>
</feature>
<dbReference type="PANTHER" id="PTHR18945">
    <property type="entry name" value="NEUROTRANSMITTER GATED ION CHANNEL"/>
    <property type="match status" value="1"/>
</dbReference>
<dbReference type="Gene3D" id="2.70.170.10">
    <property type="entry name" value="Neurotransmitter-gated ion-channel ligand-binding domain"/>
    <property type="match status" value="1"/>
</dbReference>
<dbReference type="InterPro" id="IPR038050">
    <property type="entry name" value="Neuro_actylchol_rec"/>
</dbReference>
<evidence type="ECO:0000256" key="4">
    <source>
        <dbReference type="ARBA" id="ARBA00023136"/>
    </source>
</evidence>
<evidence type="ECO:0000256" key="3">
    <source>
        <dbReference type="ARBA" id="ARBA00022989"/>
    </source>
</evidence>
<evidence type="ECO:0000256" key="7">
    <source>
        <dbReference type="SAM" id="MobiDB-lite"/>
    </source>
</evidence>
<dbReference type="EMBL" id="JAHLQT010038275">
    <property type="protein sequence ID" value="KAG7156914.1"/>
    <property type="molecule type" value="Genomic_DNA"/>
</dbReference>
<dbReference type="InterPro" id="IPR036055">
    <property type="entry name" value="LDL_receptor-like_sf"/>
</dbReference>
<dbReference type="InterPro" id="IPR006202">
    <property type="entry name" value="Neur_chan_lig-bd"/>
</dbReference>
<evidence type="ECO:0000256" key="5">
    <source>
        <dbReference type="ARBA" id="ARBA00023157"/>
    </source>
</evidence>
<dbReference type="GO" id="GO:0016020">
    <property type="term" value="C:membrane"/>
    <property type="evidence" value="ECO:0007669"/>
    <property type="project" value="UniProtKB-SubCell"/>
</dbReference>
<dbReference type="InterPro" id="IPR036734">
    <property type="entry name" value="Neur_chan_lig-bd_sf"/>
</dbReference>
<keyword evidence="11" id="KW-1185">Reference proteome</keyword>
<dbReference type="SUPFAM" id="SSF63712">
    <property type="entry name" value="Nicotinic receptor ligand binding domain-like"/>
    <property type="match status" value="1"/>
</dbReference>
<dbReference type="InterPro" id="IPR018000">
    <property type="entry name" value="Neurotransmitter_ion_chnl_CS"/>
</dbReference>
<dbReference type="AlphaFoldDB" id="A0A8J5JIB8"/>
<dbReference type="PROSITE" id="PS50068">
    <property type="entry name" value="LDLRA_2"/>
    <property type="match status" value="1"/>
</dbReference>
<feature type="transmembrane region" description="Helical" evidence="8">
    <location>
        <begin position="783"/>
        <end position="803"/>
    </location>
</feature>
<dbReference type="PROSITE" id="PS01209">
    <property type="entry name" value="LDLRA_1"/>
    <property type="match status" value="1"/>
</dbReference>
<gene>
    <name evidence="10" type="primary">Glra4-L2</name>
    <name evidence="10" type="ORF">Hamer_G015840</name>
</gene>
<sequence length="934" mass="103503">MEFFHSLVRSCVVESPGDDELTGVLVGSGHSFVCGGDATAGADLGASQLPNTGGGDIGISKLSPNGDLGDANLLTTTRGSGAFKDEGEVTLHDLTSGLTSFTICAFVRIHKSYVRSPLLRYSGGISMNVEVRRLGVALEVQVRDEVLRYFFEVKFPPYVWRHLCLQYNHTNQQVECFVDGEEEFLSMRNTLRRPTGEAAVQDVGGTSGPVDGLMQCIPEGELNCSREEEDGDEIQTVWMNDRPQEGGQTVAGRVCVGGAGQWGTLEAEVVGMKLWRRTLGTEELYGVSGCHRHPRVVYPDLMMNLRWSVEGNASLLSYVLDHLCTSVPRVVVVQPAGIYARYVTMCQALGGALVSDGNLSSTTTELARGANDSCVGAGGLVTWLGGGYRVAGTELKVNTEDECPAMGVSGPVWASCELRMECSVCEVPDAILFNLYGHDGKLFDHSFYIDTDSGALVFRGLGGSAIMREGGGWVLRSTLHQTEWLLRDAAVPVGRQRWSVEGQEVVLALTTCRTTQFACDDGQCVPHTSRCDDIVHCGDSSDEANCQVVERPLGYDPYYAPPPRPGEVVPIDLDYHIDVYNVGDVTTNVGEASMDVGITIAWFDPRVKFLNLKPEIKNYFPCELVWTPRVRGVSGRGEGNILDTNDYEKFCYSYQNDQTEERPLHDPLMGHQADGMTHAIEVYLGVLATVPCHFQLQMYPFDVQMCNLSFMRRVLLEYSLEDQTTEVGWYMLGSDNNTFFSLTYHLRRLYGYHVMNSFFPSLLIFFISYVTFFFQLEDFTNRIMISLTGQLVLAALFTSTTQSSVKTPYLKLIDVWYAAIITFCFLIIISQTLINVVLHSVRLPSAIIKVREFGARQSNKVKPLFSKRPESQQKHSHHHHHQHQEKPNQEMARFCNLVAQVVLLTLVVIFIFFYVLMAAGLLPNPATSTSGAER</sequence>
<dbReference type="GO" id="GO:0004888">
    <property type="term" value="F:transmembrane signaling receptor activity"/>
    <property type="evidence" value="ECO:0007669"/>
    <property type="project" value="InterPro"/>
</dbReference>
<feature type="disulfide bond" evidence="6">
    <location>
        <begin position="531"/>
        <end position="546"/>
    </location>
</feature>
<keyword evidence="10" id="KW-0675">Receptor</keyword>
<feature type="transmembrane region" description="Helical" evidence="8">
    <location>
        <begin position="815"/>
        <end position="838"/>
    </location>
</feature>
<dbReference type="SUPFAM" id="SSF57424">
    <property type="entry name" value="LDL receptor-like module"/>
    <property type="match status" value="1"/>
</dbReference>
<evidence type="ECO:0000313" key="10">
    <source>
        <dbReference type="EMBL" id="KAG7156914.1"/>
    </source>
</evidence>
<dbReference type="Pfam" id="PF00057">
    <property type="entry name" value="Ldl_recept_a"/>
    <property type="match status" value="1"/>
</dbReference>
<dbReference type="InterPro" id="IPR023415">
    <property type="entry name" value="LDLR_class-A_CS"/>
</dbReference>
<dbReference type="SMART" id="SM00192">
    <property type="entry name" value="LDLa"/>
    <property type="match status" value="1"/>
</dbReference>
<keyword evidence="2 8" id="KW-0812">Transmembrane</keyword>
<dbReference type="InterPro" id="IPR013320">
    <property type="entry name" value="ConA-like_dom_sf"/>
</dbReference>
<feature type="compositionally biased region" description="Basic residues" evidence="7">
    <location>
        <begin position="874"/>
        <end position="883"/>
    </location>
</feature>
<evidence type="ECO:0000256" key="6">
    <source>
        <dbReference type="PROSITE-ProRule" id="PRU00124"/>
    </source>
</evidence>
<dbReference type="SUPFAM" id="SSF90112">
    <property type="entry name" value="Neurotransmitter-gated ion-channel transmembrane pore"/>
    <property type="match status" value="1"/>
</dbReference>
<protein>
    <submittedName>
        <fullName evidence="10">Glycine receptor subunit alpha-4-like 2</fullName>
    </submittedName>
</protein>